<sequence length="136" mass="14968">MLRLQAASAVRGFYREGYKGSLPSRAVFGAALLSLPHLVRAAILSAFVGAPRDVGALGEKAWFEADLVRLKLTKLKSTAHFCVDWTVQQTKPQKDPLSRVGDGCLDCVMTSEWDISLIFLVSGCELPKNIRLFCVR</sequence>
<keyword evidence="2" id="KW-1185">Reference proteome</keyword>
<gene>
    <name evidence="1" type="ORF">NDU88_008760</name>
</gene>
<protein>
    <submittedName>
        <fullName evidence="1">Uncharacterized protein</fullName>
    </submittedName>
</protein>
<comment type="caution">
    <text evidence="1">The sequence shown here is derived from an EMBL/GenBank/DDBJ whole genome shotgun (WGS) entry which is preliminary data.</text>
</comment>
<name>A0AAV7RYL0_PLEWA</name>
<reference evidence="1" key="1">
    <citation type="journal article" date="2022" name="bioRxiv">
        <title>Sequencing and chromosome-scale assembly of the giantPleurodeles waltlgenome.</title>
        <authorList>
            <person name="Brown T."/>
            <person name="Elewa A."/>
            <person name="Iarovenko S."/>
            <person name="Subramanian E."/>
            <person name="Araus A.J."/>
            <person name="Petzold A."/>
            <person name="Susuki M."/>
            <person name="Suzuki K.-i.T."/>
            <person name="Hayashi T."/>
            <person name="Toyoda A."/>
            <person name="Oliveira C."/>
            <person name="Osipova E."/>
            <person name="Leigh N.D."/>
            <person name="Simon A."/>
            <person name="Yun M.H."/>
        </authorList>
    </citation>
    <scope>NUCLEOTIDE SEQUENCE</scope>
    <source>
        <strain evidence="1">20211129_DDA</strain>
        <tissue evidence="1">Liver</tissue>
    </source>
</reference>
<proteinExistence type="predicted"/>
<dbReference type="Proteomes" id="UP001066276">
    <property type="component" value="Chromosome 5"/>
</dbReference>
<organism evidence="1 2">
    <name type="scientific">Pleurodeles waltl</name>
    <name type="common">Iberian ribbed newt</name>
    <dbReference type="NCBI Taxonomy" id="8319"/>
    <lineage>
        <taxon>Eukaryota</taxon>
        <taxon>Metazoa</taxon>
        <taxon>Chordata</taxon>
        <taxon>Craniata</taxon>
        <taxon>Vertebrata</taxon>
        <taxon>Euteleostomi</taxon>
        <taxon>Amphibia</taxon>
        <taxon>Batrachia</taxon>
        <taxon>Caudata</taxon>
        <taxon>Salamandroidea</taxon>
        <taxon>Salamandridae</taxon>
        <taxon>Pleurodelinae</taxon>
        <taxon>Pleurodeles</taxon>
    </lineage>
</organism>
<evidence type="ECO:0000313" key="1">
    <source>
        <dbReference type="EMBL" id="KAJ1156035.1"/>
    </source>
</evidence>
<accession>A0AAV7RYL0</accession>
<evidence type="ECO:0000313" key="2">
    <source>
        <dbReference type="Proteomes" id="UP001066276"/>
    </source>
</evidence>
<dbReference type="AlphaFoldDB" id="A0AAV7RYL0"/>
<dbReference type="EMBL" id="JANPWB010000009">
    <property type="protein sequence ID" value="KAJ1156035.1"/>
    <property type="molecule type" value="Genomic_DNA"/>
</dbReference>